<evidence type="ECO:0000313" key="1">
    <source>
        <dbReference type="EnsemblPlants" id="AET7Gv20938800.4"/>
    </source>
</evidence>
<organism evidence="1 2">
    <name type="scientific">Aegilops tauschii subsp. strangulata</name>
    <name type="common">Goatgrass</name>
    <dbReference type="NCBI Taxonomy" id="200361"/>
    <lineage>
        <taxon>Eukaryota</taxon>
        <taxon>Viridiplantae</taxon>
        <taxon>Streptophyta</taxon>
        <taxon>Embryophyta</taxon>
        <taxon>Tracheophyta</taxon>
        <taxon>Spermatophyta</taxon>
        <taxon>Magnoliopsida</taxon>
        <taxon>Liliopsida</taxon>
        <taxon>Poales</taxon>
        <taxon>Poaceae</taxon>
        <taxon>BOP clade</taxon>
        <taxon>Pooideae</taxon>
        <taxon>Triticodae</taxon>
        <taxon>Triticeae</taxon>
        <taxon>Triticinae</taxon>
        <taxon>Aegilops</taxon>
    </lineage>
</organism>
<keyword evidence="2" id="KW-1185">Reference proteome</keyword>
<dbReference type="EnsemblPlants" id="AET7Gv20938800.4">
    <property type="protein sequence ID" value="AET7Gv20938800.4"/>
    <property type="gene ID" value="AET7Gv20938800"/>
</dbReference>
<dbReference type="AlphaFoldDB" id="A0A453SH45"/>
<dbReference type="Proteomes" id="UP000015105">
    <property type="component" value="Chromosome 7D"/>
</dbReference>
<name>A0A453SH45_AEGTS</name>
<accession>A0A453SH45</accession>
<protein>
    <submittedName>
        <fullName evidence="1">Uncharacterized protein</fullName>
    </submittedName>
</protein>
<sequence length="61" mass="6595">CTPSAWCPASPTCTAWPTAAPTTCASANRSLRSLLLAYISSDRSSYHNKKKILCVCICEML</sequence>
<dbReference type="Gramene" id="AET7Gv20938800.4">
    <property type="protein sequence ID" value="AET7Gv20938800.4"/>
    <property type="gene ID" value="AET7Gv20938800"/>
</dbReference>
<reference evidence="2" key="2">
    <citation type="journal article" date="2017" name="Nat. Plants">
        <title>The Aegilops tauschii genome reveals multiple impacts of transposons.</title>
        <authorList>
            <person name="Zhao G."/>
            <person name="Zou C."/>
            <person name="Li K."/>
            <person name="Wang K."/>
            <person name="Li T."/>
            <person name="Gao L."/>
            <person name="Zhang X."/>
            <person name="Wang H."/>
            <person name="Yang Z."/>
            <person name="Liu X."/>
            <person name="Jiang W."/>
            <person name="Mao L."/>
            <person name="Kong X."/>
            <person name="Jiao Y."/>
            <person name="Jia J."/>
        </authorList>
    </citation>
    <scope>NUCLEOTIDE SEQUENCE [LARGE SCALE GENOMIC DNA]</scope>
    <source>
        <strain evidence="2">cv. AL8/78</strain>
    </source>
</reference>
<reference evidence="1" key="5">
    <citation type="journal article" date="2021" name="G3 (Bethesda)">
        <title>Aegilops tauschii genome assembly Aet v5.0 features greater sequence contiguity and improved annotation.</title>
        <authorList>
            <person name="Wang L."/>
            <person name="Zhu T."/>
            <person name="Rodriguez J.C."/>
            <person name="Deal K.R."/>
            <person name="Dubcovsky J."/>
            <person name="McGuire P.E."/>
            <person name="Lux T."/>
            <person name="Spannagl M."/>
            <person name="Mayer K.F.X."/>
            <person name="Baldrich P."/>
            <person name="Meyers B.C."/>
            <person name="Huo N."/>
            <person name="Gu Y.Q."/>
            <person name="Zhou H."/>
            <person name="Devos K.M."/>
            <person name="Bennetzen J.L."/>
            <person name="Unver T."/>
            <person name="Budak H."/>
            <person name="Gulick P.J."/>
            <person name="Galiba G."/>
            <person name="Kalapos B."/>
            <person name="Nelson D.R."/>
            <person name="Li P."/>
            <person name="You F.M."/>
            <person name="Luo M.C."/>
            <person name="Dvorak J."/>
        </authorList>
    </citation>
    <scope>NUCLEOTIDE SEQUENCE [LARGE SCALE GENOMIC DNA]</scope>
    <source>
        <strain evidence="1">cv. AL8/78</strain>
    </source>
</reference>
<reference evidence="1" key="3">
    <citation type="journal article" date="2017" name="Nature">
        <title>Genome sequence of the progenitor of the wheat D genome Aegilops tauschii.</title>
        <authorList>
            <person name="Luo M.C."/>
            <person name="Gu Y.Q."/>
            <person name="Puiu D."/>
            <person name="Wang H."/>
            <person name="Twardziok S.O."/>
            <person name="Deal K.R."/>
            <person name="Huo N."/>
            <person name="Zhu T."/>
            <person name="Wang L."/>
            <person name="Wang Y."/>
            <person name="McGuire P.E."/>
            <person name="Liu S."/>
            <person name="Long H."/>
            <person name="Ramasamy R.K."/>
            <person name="Rodriguez J.C."/>
            <person name="Van S.L."/>
            <person name="Yuan L."/>
            <person name="Wang Z."/>
            <person name="Xia Z."/>
            <person name="Xiao L."/>
            <person name="Anderson O.D."/>
            <person name="Ouyang S."/>
            <person name="Liang Y."/>
            <person name="Zimin A.V."/>
            <person name="Pertea G."/>
            <person name="Qi P."/>
            <person name="Bennetzen J.L."/>
            <person name="Dai X."/>
            <person name="Dawson M.W."/>
            <person name="Muller H.G."/>
            <person name="Kugler K."/>
            <person name="Rivarola-Duarte L."/>
            <person name="Spannagl M."/>
            <person name="Mayer K.F.X."/>
            <person name="Lu F.H."/>
            <person name="Bevan M.W."/>
            <person name="Leroy P."/>
            <person name="Li P."/>
            <person name="You F.M."/>
            <person name="Sun Q."/>
            <person name="Liu Z."/>
            <person name="Lyons E."/>
            <person name="Wicker T."/>
            <person name="Salzberg S.L."/>
            <person name="Devos K.M."/>
            <person name="Dvorak J."/>
        </authorList>
    </citation>
    <scope>NUCLEOTIDE SEQUENCE [LARGE SCALE GENOMIC DNA]</scope>
    <source>
        <strain evidence="1">cv. AL8/78</strain>
    </source>
</reference>
<proteinExistence type="predicted"/>
<reference evidence="2" key="1">
    <citation type="journal article" date="2014" name="Science">
        <title>Ancient hybridizations among the ancestral genomes of bread wheat.</title>
        <authorList>
            <consortium name="International Wheat Genome Sequencing Consortium,"/>
            <person name="Marcussen T."/>
            <person name="Sandve S.R."/>
            <person name="Heier L."/>
            <person name="Spannagl M."/>
            <person name="Pfeifer M."/>
            <person name="Jakobsen K.S."/>
            <person name="Wulff B.B."/>
            <person name="Steuernagel B."/>
            <person name="Mayer K.F."/>
            <person name="Olsen O.A."/>
        </authorList>
    </citation>
    <scope>NUCLEOTIDE SEQUENCE [LARGE SCALE GENOMIC DNA]</scope>
    <source>
        <strain evidence="2">cv. AL8/78</strain>
    </source>
</reference>
<evidence type="ECO:0000313" key="2">
    <source>
        <dbReference type="Proteomes" id="UP000015105"/>
    </source>
</evidence>
<reference evidence="1" key="4">
    <citation type="submission" date="2019-03" db="UniProtKB">
        <authorList>
            <consortium name="EnsemblPlants"/>
        </authorList>
    </citation>
    <scope>IDENTIFICATION</scope>
</reference>